<dbReference type="OrthoDB" id="3529975at2759"/>
<gene>
    <name evidence="8" type="ORF">CC80DRAFT_491187</name>
</gene>
<evidence type="ECO:0000256" key="4">
    <source>
        <dbReference type="ARBA" id="ARBA00023136"/>
    </source>
</evidence>
<evidence type="ECO:0000313" key="8">
    <source>
        <dbReference type="EMBL" id="KAF1957835.1"/>
    </source>
</evidence>
<comment type="similarity">
    <text evidence="5">Belongs to the SAT4 family.</text>
</comment>
<dbReference type="EMBL" id="ML976988">
    <property type="protein sequence ID" value="KAF1957835.1"/>
    <property type="molecule type" value="Genomic_DNA"/>
</dbReference>
<feature type="transmembrane region" description="Helical" evidence="6">
    <location>
        <begin position="68"/>
        <end position="89"/>
    </location>
</feature>
<dbReference type="PANTHER" id="PTHR33048">
    <property type="entry name" value="PTH11-LIKE INTEGRAL MEMBRANE PROTEIN (AFU_ORTHOLOGUE AFUA_5G11245)"/>
    <property type="match status" value="1"/>
</dbReference>
<keyword evidence="3 6" id="KW-1133">Transmembrane helix</keyword>
<feature type="domain" description="Rhodopsin" evidence="7">
    <location>
        <begin position="52"/>
        <end position="294"/>
    </location>
</feature>
<evidence type="ECO:0000256" key="5">
    <source>
        <dbReference type="ARBA" id="ARBA00038359"/>
    </source>
</evidence>
<keyword evidence="4 6" id="KW-0472">Membrane</keyword>
<proteinExistence type="inferred from homology"/>
<feature type="transmembrane region" description="Helical" evidence="6">
    <location>
        <begin position="196"/>
        <end position="218"/>
    </location>
</feature>
<keyword evidence="2 6" id="KW-0812">Transmembrane</keyword>
<evidence type="ECO:0000259" key="7">
    <source>
        <dbReference type="Pfam" id="PF20684"/>
    </source>
</evidence>
<evidence type="ECO:0000256" key="3">
    <source>
        <dbReference type="ARBA" id="ARBA00022989"/>
    </source>
</evidence>
<accession>A0A6A5TYX0</accession>
<dbReference type="Pfam" id="PF20684">
    <property type="entry name" value="Fung_rhodopsin"/>
    <property type="match status" value="1"/>
</dbReference>
<comment type="subcellular location">
    <subcellularLocation>
        <location evidence="1">Membrane</location>
        <topology evidence="1">Multi-pass membrane protein</topology>
    </subcellularLocation>
</comment>
<evidence type="ECO:0000256" key="1">
    <source>
        <dbReference type="ARBA" id="ARBA00004141"/>
    </source>
</evidence>
<reference evidence="8" key="1">
    <citation type="journal article" date="2020" name="Stud. Mycol.">
        <title>101 Dothideomycetes genomes: a test case for predicting lifestyles and emergence of pathogens.</title>
        <authorList>
            <person name="Haridas S."/>
            <person name="Albert R."/>
            <person name="Binder M."/>
            <person name="Bloem J."/>
            <person name="Labutti K."/>
            <person name="Salamov A."/>
            <person name="Andreopoulos B."/>
            <person name="Baker S."/>
            <person name="Barry K."/>
            <person name="Bills G."/>
            <person name="Bluhm B."/>
            <person name="Cannon C."/>
            <person name="Castanera R."/>
            <person name="Culley D."/>
            <person name="Daum C."/>
            <person name="Ezra D."/>
            <person name="Gonzalez J."/>
            <person name="Henrissat B."/>
            <person name="Kuo A."/>
            <person name="Liang C."/>
            <person name="Lipzen A."/>
            <person name="Lutzoni F."/>
            <person name="Magnuson J."/>
            <person name="Mondo S."/>
            <person name="Nolan M."/>
            <person name="Ohm R."/>
            <person name="Pangilinan J."/>
            <person name="Park H.-J."/>
            <person name="Ramirez L."/>
            <person name="Alfaro M."/>
            <person name="Sun H."/>
            <person name="Tritt A."/>
            <person name="Yoshinaga Y."/>
            <person name="Zwiers L.-H."/>
            <person name="Turgeon B."/>
            <person name="Goodwin S."/>
            <person name="Spatafora J."/>
            <person name="Crous P."/>
            <person name="Grigoriev I."/>
        </authorList>
    </citation>
    <scope>NUCLEOTIDE SEQUENCE</scope>
    <source>
        <strain evidence="8">CBS 675.92</strain>
    </source>
</reference>
<evidence type="ECO:0000313" key="9">
    <source>
        <dbReference type="Proteomes" id="UP000800035"/>
    </source>
</evidence>
<dbReference type="InterPro" id="IPR052337">
    <property type="entry name" value="SAT4-like"/>
</dbReference>
<dbReference type="PANTHER" id="PTHR33048:SF47">
    <property type="entry name" value="INTEGRAL MEMBRANE PROTEIN-RELATED"/>
    <property type="match status" value="1"/>
</dbReference>
<feature type="transmembrane region" description="Helical" evidence="6">
    <location>
        <begin position="270"/>
        <end position="290"/>
    </location>
</feature>
<feature type="transmembrane region" description="Helical" evidence="6">
    <location>
        <begin position="149"/>
        <end position="171"/>
    </location>
</feature>
<protein>
    <recommendedName>
        <fullName evidence="7">Rhodopsin domain-containing protein</fullName>
    </recommendedName>
</protein>
<dbReference type="Proteomes" id="UP000800035">
    <property type="component" value="Unassembled WGS sequence"/>
</dbReference>
<evidence type="ECO:0000256" key="2">
    <source>
        <dbReference type="ARBA" id="ARBA00022692"/>
    </source>
</evidence>
<name>A0A6A5TYX0_9PLEO</name>
<organism evidence="8 9">
    <name type="scientific">Byssothecium circinans</name>
    <dbReference type="NCBI Taxonomy" id="147558"/>
    <lineage>
        <taxon>Eukaryota</taxon>
        <taxon>Fungi</taxon>
        <taxon>Dikarya</taxon>
        <taxon>Ascomycota</taxon>
        <taxon>Pezizomycotina</taxon>
        <taxon>Dothideomycetes</taxon>
        <taxon>Pleosporomycetidae</taxon>
        <taxon>Pleosporales</taxon>
        <taxon>Massarineae</taxon>
        <taxon>Massarinaceae</taxon>
        <taxon>Byssothecium</taxon>
    </lineage>
</organism>
<dbReference type="InterPro" id="IPR049326">
    <property type="entry name" value="Rhodopsin_dom_fungi"/>
</dbReference>
<dbReference type="AlphaFoldDB" id="A0A6A5TYX0"/>
<sequence length="351" mass="39204">MTQATDPSAALPPQMPPLEAMFPAEYIAANRGPLAERVAYVFMFLELLVVALRFISRRQIKARLGLDDYLVFPGLLFCLGMCILTIIMTRVTGMGKHMPIVAITNMDGIISWAKAGYAIEILHSLAVVFPRLSILASYMRIFITKPYKLAAYALAFVIIATSFAGIIVSVAQCRPFSARWSGEAAMAKYCINSMSYFRWLVFVNMITDVVMLILPIPIIWNIQLGVRERIALILVFALGSVGLITSTIRFTIFFKVKELSTDGTWLSTDLAIWSTIEPGMYLIASCLPPLRPLFLKFLNIARDKTYRSGNASKGTKMSSGGITKNNTVEIVMERRSKRQSDISDEERMIQI</sequence>
<feature type="transmembrane region" description="Helical" evidence="6">
    <location>
        <begin position="109"/>
        <end position="129"/>
    </location>
</feature>
<feature type="transmembrane region" description="Helical" evidence="6">
    <location>
        <begin position="230"/>
        <end position="250"/>
    </location>
</feature>
<dbReference type="GO" id="GO:0016020">
    <property type="term" value="C:membrane"/>
    <property type="evidence" value="ECO:0007669"/>
    <property type="project" value="UniProtKB-SubCell"/>
</dbReference>
<feature type="transmembrane region" description="Helical" evidence="6">
    <location>
        <begin position="38"/>
        <end position="56"/>
    </location>
</feature>
<keyword evidence="9" id="KW-1185">Reference proteome</keyword>
<evidence type="ECO:0000256" key="6">
    <source>
        <dbReference type="SAM" id="Phobius"/>
    </source>
</evidence>